<sequence length="229" mass="26360">MDTLDCEYRWMSRFICLDKLSALRELKKYARQWFARRKSLWTLIKEASLNEYEDLRQDNDAITKAEECDATSEMVASNLVSAGYYTACIVLWDQHMDSLIEKTRLVEQIIHSSGFITVNETYNAIQAWFGTLPGHNWANIRRPLITSMNLTHMLPISTDWAGPERNEHLKASPLFYAKTSGNTPFRFSNHIGDVGHTMIVGPTGTGKSVLLNFMACQFLKYDHAQIYFF</sequence>
<evidence type="ECO:0000313" key="2">
    <source>
        <dbReference type="EMBL" id="ETR66225.1"/>
    </source>
</evidence>
<dbReference type="EMBL" id="ATBP01002143">
    <property type="protein sequence ID" value="ETR66225.1"/>
    <property type="molecule type" value="Genomic_DNA"/>
</dbReference>
<organism evidence="2 3">
    <name type="scientific">Candidatus Magnetoglobus multicellularis str. Araruama</name>
    <dbReference type="NCBI Taxonomy" id="890399"/>
    <lineage>
        <taxon>Bacteria</taxon>
        <taxon>Pseudomonadati</taxon>
        <taxon>Thermodesulfobacteriota</taxon>
        <taxon>Desulfobacteria</taxon>
        <taxon>Desulfobacterales</taxon>
        <taxon>Desulfobacteraceae</taxon>
        <taxon>Candidatus Magnetoglobus</taxon>
    </lineage>
</organism>
<feature type="domain" description="CagE TrbE VirB component of type IV transporter system central" evidence="1">
    <location>
        <begin position="55"/>
        <end position="141"/>
    </location>
</feature>
<dbReference type="InterPro" id="IPR018145">
    <property type="entry name" value="CagE_TrbE_VirB_cntrl_dom"/>
</dbReference>
<gene>
    <name evidence="2" type="ORF">OMM_05749</name>
</gene>
<dbReference type="AlphaFoldDB" id="A0A1V1NUH9"/>
<dbReference type="GO" id="GO:0005524">
    <property type="term" value="F:ATP binding"/>
    <property type="evidence" value="ECO:0007669"/>
    <property type="project" value="InterPro"/>
</dbReference>
<evidence type="ECO:0000313" key="3">
    <source>
        <dbReference type="Proteomes" id="UP000189670"/>
    </source>
</evidence>
<evidence type="ECO:0000259" key="1">
    <source>
        <dbReference type="Pfam" id="PF03135"/>
    </source>
</evidence>
<accession>A0A1V1NUH9</accession>
<dbReference type="SUPFAM" id="SSF52540">
    <property type="entry name" value="P-loop containing nucleoside triphosphate hydrolases"/>
    <property type="match status" value="1"/>
</dbReference>
<name>A0A1V1NUH9_9BACT</name>
<reference evidence="3" key="1">
    <citation type="submission" date="2012-11" db="EMBL/GenBank/DDBJ databases">
        <authorList>
            <person name="Lucero-Rivera Y.E."/>
            <person name="Tovar-Ramirez D."/>
        </authorList>
    </citation>
    <scope>NUCLEOTIDE SEQUENCE [LARGE SCALE GENOMIC DNA]</scope>
    <source>
        <strain evidence="3">Araruama</strain>
    </source>
</reference>
<comment type="caution">
    <text evidence="2">The sequence shown here is derived from an EMBL/GenBank/DDBJ whole genome shotgun (WGS) entry which is preliminary data.</text>
</comment>
<dbReference type="Pfam" id="PF03135">
    <property type="entry name" value="CagE_TrbE_VirB"/>
    <property type="match status" value="1"/>
</dbReference>
<dbReference type="Gene3D" id="3.40.50.300">
    <property type="entry name" value="P-loop containing nucleotide triphosphate hydrolases"/>
    <property type="match status" value="1"/>
</dbReference>
<protein>
    <recommendedName>
        <fullName evidence="1">CagE TrbE VirB component of type IV transporter system central domain-containing protein</fullName>
    </recommendedName>
</protein>
<proteinExistence type="predicted"/>
<dbReference type="InterPro" id="IPR027417">
    <property type="entry name" value="P-loop_NTPase"/>
</dbReference>
<dbReference type="Proteomes" id="UP000189670">
    <property type="component" value="Unassembled WGS sequence"/>
</dbReference>